<dbReference type="InterPro" id="IPR004045">
    <property type="entry name" value="Glutathione_S-Trfase_N"/>
</dbReference>
<dbReference type="InterPro" id="IPR010987">
    <property type="entry name" value="Glutathione-S-Trfase_C-like"/>
</dbReference>
<comment type="subunit">
    <text evidence="4">Homodimer.</text>
</comment>
<dbReference type="AlphaFoldDB" id="A0AAV6V186"/>
<evidence type="ECO:0000259" key="9">
    <source>
        <dbReference type="PROSITE" id="PS50404"/>
    </source>
</evidence>
<evidence type="ECO:0000313" key="11">
    <source>
        <dbReference type="EMBL" id="KAG8189863.1"/>
    </source>
</evidence>
<evidence type="ECO:0000256" key="6">
    <source>
        <dbReference type="ARBA" id="ARBA00022679"/>
    </source>
</evidence>
<dbReference type="InterPro" id="IPR040079">
    <property type="entry name" value="Glutathione_S-Trfase"/>
</dbReference>
<accession>A0AAV6V186</accession>
<protein>
    <recommendedName>
        <fullName evidence="5">glutathione transferase</fullName>
        <ecNumber evidence="5">2.5.1.18</ecNumber>
    </recommendedName>
    <alternativeName>
        <fullName evidence="7">GST class-pi</fullName>
    </alternativeName>
</protein>
<evidence type="ECO:0000256" key="1">
    <source>
        <dbReference type="ARBA" id="ARBA00003701"/>
    </source>
</evidence>
<dbReference type="PROSITE" id="PS50404">
    <property type="entry name" value="GST_NTER"/>
    <property type="match status" value="1"/>
</dbReference>
<evidence type="ECO:0000256" key="8">
    <source>
        <dbReference type="ARBA" id="ARBA00047960"/>
    </source>
</evidence>
<dbReference type="GO" id="GO:0006749">
    <property type="term" value="P:glutathione metabolic process"/>
    <property type="evidence" value="ECO:0007669"/>
    <property type="project" value="TreeGrafter"/>
</dbReference>
<dbReference type="SFLD" id="SFLDG01205">
    <property type="entry name" value="AMPS.1"/>
    <property type="match status" value="1"/>
</dbReference>
<evidence type="ECO:0000256" key="2">
    <source>
        <dbReference type="ARBA" id="ARBA00005861"/>
    </source>
</evidence>
<dbReference type="GO" id="GO:0004364">
    <property type="term" value="F:glutathione transferase activity"/>
    <property type="evidence" value="ECO:0007669"/>
    <property type="project" value="UniProtKB-EC"/>
</dbReference>
<dbReference type="EMBL" id="JAFNEN010000201">
    <property type="protein sequence ID" value="KAG8189863.1"/>
    <property type="molecule type" value="Genomic_DNA"/>
</dbReference>
<dbReference type="PANTHER" id="PTHR11571:SF222">
    <property type="entry name" value="GLUTATHIONE TRANSFERASE"/>
    <property type="match status" value="1"/>
</dbReference>
<keyword evidence="12" id="KW-1185">Reference proteome</keyword>
<dbReference type="Pfam" id="PF14497">
    <property type="entry name" value="GST_C_3"/>
    <property type="match status" value="1"/>
</dbReference>
<proteinExistence type="inferred from homology"/>
<dbReference type="Proteomes" id="UP000827092">
    <property type="component" value="Unassembled WGS sequence"/>
</dbReference>
<dbReference type="SFLD" id="SFLDG00363">
    <property type="entry name" value="AMPS_(cytGST):_Alpha-__Mu-__Pi"/>
    <property type="match status" value="1"/>
</dbReference>
<dbReference type="FunFam" id="1.20.1050.10:FF:000020">
    <property type="entry name" value="Glutathione S-transferase P 1"/>
    <property type="match status" value="1"/>
</dbReference>
<dbReference type="PROSITE" id="PS50405">
    <property type="entry name" value="GST_CTER"/>
    <property type="match status" value="1"/>
</dbReference>
<dbReference type="InterPro" id="IPR004046">
    <property type="entry name" value="GST_C"/>
</dbReference>
<dbReference type="InterPro" id="IPR036249">
    <property type="entry name" value="Thioredoxin-like_sf"/>
</dbReference>
<feature type="domain" description="GST C-terminal" evidence="10">
    <location>
        <begin position="85"/>
        <end position="204"/>
    </location>
</feature>
<comment type="function">
    <text evidence="1">Conjugation of reduced glutathione to a wide number of exogenous and endogenous hydrophobic electrophiles.</text>
</comment>
<dbReference type="InterPro" id="IPR036282">
    <property type="entry name" value="Glutathione-S-Trfase_C_sf"/>
</dbReference>
<feature type="domain" description="GST N-terminal" evidence="9">
    <location>
        <begin position="2"/>
        <end position="83"/>
    </location>
</feature>
<dbReference type="SUPFAM" id="SSF47616">
    <property type="entry name" value="GST C-terminal domain-like"/>
    <property type="match status" value="1"/>
</dbReference>
<dbReference type="Gene3D" id="1.20.1050.130">
    <property type="match status" value="1"/>
</dbReference>
<evidence type="ECO:0000259" key="10">
    <source>
        <dbReference type="PROSITE" id="PS50405"/>
    </source>
</evidence>
<organism evidence="11 12">
    <name type="scientific">Oedothorax gibbosus</name>
    <dbReference type="NCBI Taxonomy" id="931172"/>
    <lineage>
        <taxon>Eukaryota</taxon>
        <taxon>Metazoa</taxon>
        <taxon>Ecdysozoa</taxon>
        <taxon>Arthropoda</taxon>
        <taxon>Chelicerata</taxon>
        <taxon>Arachnida</taxon>
        <taxon>Araneae</taxon>
        <taxon>Araneomorphae</taxon>
        <taxon>Entelegynae</taxon>
        <taxon>Araneoidea</taxon>
        <taxon>Linyphiidae</taxon>
        <taxon>Erigoninae</taxon>
        <taxon>Oedothorax</taxon>
    </lineage>
</organism>
<comment type="similarity">
    <text evidence="3">Belongs to the GST superfamily. Pi family.</text>
</comment>
<dbReference type="EC" id="2.5.1.18" evidence="5"/>
<dbReference type="SUPFAM" id="SSF52833">
    <property type="entry name" value="Thioredoxin-like"/>
    <property type="match status" value="1"/>
</dbReference>
<name>A0AAV6V186_9ARAC</name>
<dbReference type="SFLD" id="SFLDS00019">
    <property type="entry name" value="Glutathione_Transferase_(cytos"/>
    <property type="match status" value="1"/>
</dbReference>
<dbReference type="PANTHER" id="PTHR11571">
    <property type="entry name" value="GLUTATHIONE S-TRANSFERASE"/>
    <property type="match status" value="1"/>
</dbReference>
<evidence type="ECO:0000313" key="12">
    <source>
        <dbReference type="Proteomes" id="UP000827092"/>
    </source>
</evidence>
<evidence type="ECO:0000256" key="5">
    <source>
        <dbReference type="ARBA" id="ARBA00012452"/>
    </source>
</evidence>
<evidence type="ECO:0000256" key="7">
    <source>
        <dbReference type="ARBA" id="ARBA00032759"/>
    </source>
</evidence>
<keyword evidence="6" id="KW-0808">Transferase</keyword>
<dbReference type="InterPro" id="IPR050213">
    <property type="entry name" value="GST_superfamily"/>
</dbReference>
<comment type="caution">
    <text evidence="11">The sequence shown here is derived from an EMBL/GenBank/DDBJ whole genome shotgun (WGS) entry which is preliminary data.</text>
</comment>
<evidence type="ECO:0000256" key="4">
    <source>
        <dbReference type="ARBA" id="ARBA00011738"/>
    </source>
</evidence>
<comment type="similarity">
    <text evidence="2">Belongs to the GST superfamily. Mu family.</text>
</comment>
<evidence type="ECO:0000256" key="3">
    <source>
        <dbReference type="ARBA" id="ARBA00007297"/>
    </source>
</evidence>
<dbReference type="Pfam" id="PF02798">
    <property type="entry name" value="GST_N"/>
    <property type="match status" value="1"/>
</dbReference>
<comment type="catalytic activity">
    <reaction evidence="8">
        <text>RX + glutathione = an S-substituted glutathione + a halide anion + H(+)</text>
        <dbReference type="Rhea" id="RHEA:16437"/>
        <dbReference type="ChEBI" id="CHEBI:15378"/>
        <dbReference type="ChEBI" id="CHEBI:16042"/>
        <dbReference type="ChEBI" id="CHEBI:17792"/>
        <dbReference type="ChEBI" id="CHEBI:57925"/>
        <dbReference type="ChEBI" id="CHEBI:90779"/>
        <dbReference type="EC" id="2.5.1.18"/>
    </reaction>
</comment>
<sequence>MAPLTLGYWDIRGLAEPIRYLLHHNNVVFTDKRYSFTSGEWPKDKFNLDLDFPNLPYLFDGDVKITQSTTILRYLAQKYGVDGKTQAEKLKVSMVEQQVVDLRWFLLMTTVFKENTEENRASFREKAPDMLKSFEKFLGGRKFLVGDGVTYVDFLLSETFDFYRYYVPDVCKDFPTLMAHQARIVGLPGIKEYLNSPTYTRWPIVGPIAKFGGSGPEPKRD</sequence>
<gene>
    <name evidence="11" type="ORF">JTE90_023370</name>
</gene>
<reference evidence="11 12" key="1">
    <citation type="journal article" date="2022" name="Nat. Ecol. Evol.">
        <title>A masculinizing supergene underlies an exaggerated male reproductive morph in a spider.</title>
        <authorList>
            <person name="Hendrickx F."/>
            <person name="De Corte Z."/>
            <person name="Sonet G."/>
            <person name="Van Belleghem S.M."/>
            <person name="Kostlbacher S."/>
            <person name="Vangestel C."/>
        </authorList>
    </citation>
    <scope>NUCLEOTIDE SEQUENCE [LARGE SCALE GENOMIC DNA]</scope>
    <source>
        <strain evidence="11">W744_W776</strain>
    </source>
</reference>